<feature type="binding site" evidence="14">
    <location>
        <begin position="250"/>
        <end position="256"/>
    </location>
    <ligand>
        <name>S-adenosyl-L-methionine</name>
        <dbReference type="ChEBI" id="CHEBI:59789"/>
    </ligand>
</feature>
<dbReference type="InterPro" id="IPR018314">
    <property type="entry name" value="RsmB/NOL1/NOP2-like_CS"/>
</dbReference>
<dbReference type="InterPro" id="IPR029063">
    <property type="entry name" value="SAM-dependent_MTases_sf"/>
</dbReference>
<dbReference type="Gene3D" id="1.10.940.10">
    <property type="entry name" value="NusB-like"/>
    <property type="match status" value="1"/>
</dbReference>
<comment type="similarity">
    <text evidence="3 14">Belongs to the class I-like SAM-binding methyltransferase superfamily. RsmB/NOP family.</text>
</comment>
<accession>A0A939DF40</accession>
<feature type="binding site" evidence="14">
    <location>
        <position position="319"/>
    </location>
    <ligand>
        <name>S-adenosyl-L-methionine</name>
        <dbReference type="ChEBI" id="CHEBI:59789"/>
    </ligand>
</feature>
<dbReference type="Pfam" id="PF22458">
    <property type="entry name" value="RsmF-B_ferredox"/>
    <property type="match status" value="1"/>
</dbReference>
<dbReference type="NCBIfam" id="TIGR00563">
    <property type="entry name" value="rsmB"/>
    <property type="match status" value="1"/>
</dbReference>
<evidence type="ECO:0000256" key="9">
    <source>
        <dbReference type="ARBA" id="ARBA00022691"/>
    </source>
</evidence>
<dbReference type="PANTHER" id="PTHR22807">
    <property type="entry name" value="NOP2 YEAST -RELATED NOL1/NOP2/FMU SUN DOMAIN-CONTAINING"/>
    <property type="match status" value="1"/>
</dbReference>
<dbReference type="InterPro" id="IPR004573">
    <property type="entry name" value="rRNA_ssu_MeTfrase_B"/>
</dbReference>
<evidence type="ECO:0000256" key="1">
    <source>
        <dbReference type="ARBA" id="ARBA00002724"/>
    </source>
</evidence>
<dbReference type="InterPro" id="IPR001678">
    <property type="entry name" value="MeTrfase_RsmB-F_NOP2_dom"/>
</dbReference>
<evidence type="ECO:0000313" key="16">
    <source>
        <dbReference type="EMBL" id="MBN7797120.1"/>
    </source>
</evidence>
<organism evidence="16 17">
    <name type="scientific">Parahaliea mediterranea</name>
    <dbReference type="NCBI Taxonomy" id="651086"/>
    <lineage>
        <taxon>Bacteria</taxon>
        <taxon>Pseudomonadati</taxon>
        <taxon>Pseudomonadota</taxon>
        <taxon>Gammaproteobacteria</taxon>
        <taxon>Cellvibrionales</taxon>
        <taxon>Halieaceae</taxon>
        <taxon>Parahaliea</taxon>
    </lineage>
</organism>
<dbReference type="PROSITE" id="PS51686">
    <property type="entry name" value="SAM_MT_RSMB_NOP"/>
    <property type="match status" value="1"/>
</dbReference>
<proteinExistence type="inferred from homology"/>
<dbReference type="Pfam" id="PF01189">
    <property type="entry name" value="Methyltr_RsmB-F"/>
    <property type="match status" value="1"/>
</dbReference>
<dbReference type="InterPro" id="IPR023267">
    <property type="entry name" value="RCMT"/>
</dbReference>
<comment type="subcellular location">
    <subcellularLocation>
        <location evidence="2">Cytoplasm</location>
    </subcellularLocation>
</comment>
<evidence type="ECO:0000256" key="2">
    <source>
        <dbReference type="ARBA" id="ARBA00004496"/>
    </source>
</evidence>
<keyword evidence="8 14" id="KW-0808">Transferase</keyword>
<dbReference type="Gene3D" id="3.30.70.1170">
    <property type="entry name" value="Sun protein, domain 3"/>
    <property type="match status" value="1"/>
</dbReference>
<dbReference type="FunFam" id="3.40.50.150:FF:000022">
    <property type="entry name" value="Ribosomal RNA small subunit methyltransferase B"/>
    <property type="match status" value="1"/>
</dbReference>
<dbReference type="GO" id="GO:0005829">
    <property type="term" value="C:cytosol"/>
    <property type="evidence" value="ECO:0007669"/>
    <property type="project" value="TreeGrafter"/>
</dbReference>
<sequence>MVLDCRAAAARVLAGVMNGQSLNQALPPQQGRVAGRDRALLQELCYGSLRHWPRLAGLAGQLLDKPLRDKDRDVFALILVGLYQLAVTRVPDHAAVAATVGATRALNKGWARGLVNALLRRYQRERDALEGALDPAARAAQPPWLYRQLQDQWGEATDAIAAAGNSRPPMVLRVNLARIPRAQYRQQLAEAGIASTPGDLAASALYLERAVDVGELPGFAEGLASVQDEAAQLAAELLDCRAGDRVLDACAAPGGKTCHILERNPRPAALVAMEVDPERAARIRDNLRRLELDAEVVVADAAHPPADLEPASFDRILVDAPCSATGVIRRHPDIKLLRRESDIGQLAGQQAAILDGLWPLLKPGGQLLYVTCSILEAENSAVVTDFIGRRNDARLDPIAVPWGEARPGGRQLLPREGGPDGLFFARLLRGDG</sequence>
<dbReference type="Gene3D" id="3.40.50.150">
    <property type="entry name" value="Vaccinia Virus protein VP39"/>
    <property type="match status" value="1"/>
</dbReference>
<dbReference type="EC" id="2.1.1.176" evidence="4"/>
<dbReference type="GO" id="GO:0070475">
    <property type="term" value="P:rRNA base methylation"/>
    <property type="evidence" value="ECO:0007669"/>
    <property type="project" value="TreeGrafter"/>
</dbReference>
<protein>
    <recommendedName>
        <fullName evidence="4">16S rRNA (cytosine(967)-C(5))-methyltransferase</fullName>
        <ecNumber evidence="4">2.1.1.176</ecNumber>
    </recommendedName>
    <alternativeName>
        <fullName evidence="11">16S rRNA m5C967 methyltransferase</fullName>
    </alternativeName>
    <alternativeName>
        <fullName evidence="12">rRNA (cytosine-C(5)-)-methyltransferase RsmB</fullName>
    </alternativeName>
</protein>
<dbReference type="PROSITE" id="PS01153">
    <property type="entry name" value="NOL1_NOP2_SUN"/>
    <property type="match status" value="1"/>
</dbReference>
<dbReference type="SUPFAM" id="SSF53335">
    <property type="entry name" value="S-adenosyl-L-methionine-dependent methyltransferases"/>
    <property type="match status" value="1"/>
</dbReference>
<dbReference type="EMBL" id="JAFKCZ010000007">
    <property type="protein sequence ID" value="MBN7797120.1"/>
    <property type="molecule type" value="Genomic_DNA"/>
</dbReference>
<dbReference type="GO" id="GO:0003723">
    <property type="term" value="F:RNA binding"/>
    <property type="evidence" value="ECO:0007669"/>
    <property type="project" value="UniProtKB-UniRule"/>
</dbReference>
<dbReference type="PRINTS" id="PR02008">
    <property type="entry name" value="RCMTFAMILY"/>
</dbReference>
<evidence type="ECO:0000256" key="3">
    <source>
        <dbReference type="ARBA" id="ARBA00007494"/>
    </source>
</evidence>
<evidence type="ECO:0000259" key="15">
    <source>
        <dbReference type="PROSITE" id="PS51686"/>
    </source>
</evidence>
<dbReference type="InterPro" id="IPR006027">
    <property type="entry name" value="NusB_RsmB_TIM44"/>
</dbReference>
<comment type="caution">
    <text evidence="16">The sequence shown here is derived from an EMBL/GenBank/DDBJ whole genome shotgun (WGS) entry which is preliminary data.</text>
</comment>
<dbReference type="InterPro" id="IPR035926">
    <property type="entry name" value="NusB-like_sf"/>
</dbReference>
<dbReference type="AlphaFoldDB" id="A0A939DF40"/>
<evidence type="ECO:0000256" key="5">
    <source>
        <dbReference type="ARBA" id="ARBA00022490"/>
    </source>
</evidence>
<evidence type="ECO:0000256" key="6">
    <source>
        <dbReference type="ARBA" id="ARBA00022552"/>
    </source>
</evidence>
<keyword evidence="7 14" id="KW-0489">Methyltransferase</keyword>
<evidence type="ECO:0000256" key="11">
    <source>
        <dbReference type="ARBA" id="ARBA00030399"/>
    </source>
</evidence>
<dbReference type="CDD" id="cd02440">
    <property type="entry name" value="AdoMet_MTases"/>
    <property type="match status" value="1"/>
</dbReference>
<feature type="binding site" evidence="14">
    <location>
        <position position="300"/>
    </location>
    <ligand>
        <name>S-adenosyl-L-methionine</name>
        <dbReference type="ChEBI" id="CHEBI:59789"/>
    </ligand>
</feature>
<dbReference type="RefSeq" id="WP_206560565.1">
    <property type="nucleotide sequence ID" value="NZ_JAFKCZ010000007.1"/>
</dbReference>
<feature type="active site" description="Nucleophile" evidence="14">
    <location>
        <position position="372"/>
    </location>
</feature>
<feature type="binding site" evidence="14">
    <location>
        <position position="274"/>
    </location>
    <ligand>
        <name>S-adenosyl-L-methionine</name>
        <dbReference type="ChEBI" id="CHEBI:59789"/>
    </ligand>
</feature>
<dbReference type="InterPro" id="IPR054728">
    <property type="entry name" value="RsmB-like_ferredoxin"/>
</dbReference>
<evidence type="ECO:0000313" key="17">
    <source>
        <dbReference type="Proteomes" id="UP000664303"/>
    </source>
</evidence>
<comment type="catalytic activity">
    <reaction evidence="13">
        <text>cytidine(967) in 16S rRNA + S-adenosyl-L-methionine = 5-methylcytidine(967) in 16S rRNA + S-adenosyl-L-homocysteine + H(+)</text>
        <dbReference type="Rhea" id="RHEA:42748"/>
        <dbReference type="Rhea" id="RHEA-COMP:10219"/>
        <dbReference type="Rhea" id="RHEA-COMP:10220"/>
        <dbReference type="ChEBI" id="CHEBI:15378"/>
        <dbReference type="ChEBI" id="CHEBI:57856"/>
        <dbReference type="ChEBI" id="CHEBI:59789"/>
        <dbReference type="ChEBI" id="CHEBI:74483"/>
        <dbReference type="ChEBI" id="CHEBI:82748"/>
        <dbReference type="EC" id="2.1.1.176"/>
    </reaction>
</comment>
<comment type="function">
    <text evidence="1">Specifically methylates the cytosine at position 967 (m5C967) of 16S rRNA.</text>
</comment>
<dbReference type="Proteomes" id="UP000664303">
    <property type="component" value="Unassembled WGS sequence"/>
</dbReference>
<keyword evidence="6" id="KW-0698">rRNA processing</keyword>
<keyword evidence="5" id="KW-0963">Cytoplasm</keyword>
<evidence type="ECO:0000256" key="13">
    <source>
        <dbReference type="ARBA" id="ARBA00047283"/>
    </source>
</evidence>
<dbReference type="Pfam" id="PF01029">
    <property type="entry name" value="NusB"/>
    <property type="match status" value="1"/>
</dbReference>
<reference evidence="16" key="1">
    <citation type="submission" date="2021-02" db="EMBL/GenBank/DDBJ databases">
        <title>PHA producing bacteria isolated from coastal sediment in Guangdong, Shenzhen.</title>
        <authorList>
            <person name="Zheng W."/>
            <person name="Yu S."/>
            <person name="Huang Y."/>
        </authorList>
    </citation>
    <scope>NUCLEOTIDE SEQUENCE</scope>
    <source>
        <strain evidence="16">TN14-10</strain>
    </source>
</reference>
<keyword evidence="10 14" id="KW-0694">RNA-binding</keyword>
<evidence type="ECO:0000256" key="12">
    <source>
        <dbReference type="ARBA" id="ARBA00031088"/>
    </source>
</evidence>
<keyword evidence="9 14" id="KW-0949">S-adenosyl-L-methionine</keyword>
<feature type="domain" description="SAM-dependent MTase RsmB/NOP-type" evidence="15">
    <location>
        <begin position="160"/>
        <end position="430"/>
    </location>
</feature>
<dbReference type="SUPFAM" id="SSF48013">
    <property type="entry name" value="NusB-like"/>
    <property type="match status" value="1"/>
</dbReference>
<dbReference type="GO" id="GO:0009383">
    <property type="term" value="F:rRNA (cytosine-C5-)-methyltransferase activity"/>
    <property type="evidence" value="ECO:0007669"/>
    <property type="project" value="TreeGrafter"/>
</dbReference>
<dbReference type="InterPro" id="IPR049560">
    <property type="entry name" value="MeTrfase_RsmB-F_NOP2_cat"/>
</dbReference>
<dbReference type="NCBIfam" id="NF008149">
    <property type="entry name" value="PRK10901.1"/>
    <property type="match status" value="1"/>
</dbReference>
<evidence type="ECO:0000256" key="14">
    <source>
        <dbReference type="PROSITE-ProRule" id="PRU01023"/>
    </source>
</evidence>
<evidence type="ECO:0000256" key="7">
    <source>
        <dbReference type="ARBA" id="ARBA00022603"/>
    </source>
</evidence>
<gene>
    <name evidence="16" type="primary">rsmB</name>
    <name evidence="16" type="ORF">JYP50_10985</name>
</gene>
<evidence type="ECO:0000256" key="4">
    <source>
        <dbReference type="ARBA" id="ARBA00012140"/>
    </source>
</evidence>
<keyword evidence="17" id="KW-1185">Reference proteome</keyword>
<dbReference type="GO" id="GO:0006355">
    <property type="term" value="P:regulation of DNA-templated transcription"/>
    <property type="evidence" value="ECO:0007669"/>
    <property type="project" value="InterPro"/>
</dbReference>
<dbReference type="PANTHER" id="PTHR22807:SF61">
    <property type="entry name" value="NOL1_NOP2_SUN FAMILY PROTEIN _ ANTITERMINATION NUSB DOMAIN-CONTAINING PROTEIN"/>
    <property type="match status" value="1"/>
</dbReference>
<evidence type="ECO:0000256" key="8">
    <source>
        <dbReference type="ARBA" id="ARBA00022679"/>
    </source>
</evidence>
<name>A0A939DF40_9GAMM</name>
<evidence type="ECO:0000256" key="10">
    <source>
        <dbReference type="ARBA" id="ARBA00022884"/>
    </source>
</evidence>